<dbReference type="AlphaFoldDB" id="A0A1H6FG14"/>
<gene>
    <name evidence="3" type="ORF">MBHS_04870</name>
</gene>
<dbReference type="InterPro" id="IPR027417">
    <property type="entry name" value="P-loop_NTPase"/>
</dbReference>
<accession>A0A1H6FG14</accession>
<feature type="transmembrane region" description="Helical" evidence="1">
    <location>
        <begin position="275"/>
        <end position="293"/>
    </location>
</feature>
<name>A0A1H6FG14_9GAMM</name>
<feature type="transmembrane region" description="Helical" evidence="1">
    <location>
        <begin position="300"/>
        <end position="317"/>
    </location>
</feature>
<protein>
    <submittedName>
        <fullName evidence="3">Archaeal ATPase</fullName>
    </submittedName>
</protein>
<organism evidence="3 4">
    <name type="scientific">Candidatus Venteria ishoeyi</name>
    <dbReference type="NCBI Taxonomy" id="1899563"/>
    <lineage>
        <taxon>Bacteria</taxon>
        <taxon>Pseudomonadati</taxon>
        <taxon>Pseudomonadota</taxon>
        <taxon>Gammaproteobacteria</taxon>
        <taxon>Thiotrichales</taxon>
        <taxon>Thiotrichaceae</taxon>
        <taxon>Venteria</taxon>
    </lineage>
</organism>
<feature type="transmembrane region" description="Helical" evidence="1">
    <location>
        <begin position="110"/>
        <end position="133"/>
    </location>
</feature>
<proteinExistence type="predicted"/>
<keyword evidence="1" id="KW-1133">Transmembrane helix</keyword>
<sequence length="838" mass="95208">MVRAGTLNKYLPQIMKKSTSSQLPLATASVLEQAPGKATKAQKQVKKPKQQRDKMSLQAWPSLALFIWQLWMQPMLLSRHLQVLGVENPDISLLKIYSLPVQAQLPYRRYLLLLLATLFCVTPLFAGICWWVLAWFSHAIIGSALSVHDCFYGLLVGFALTPLVMLFHGVLTALMLNILFVVVGGIFMSMLEYPASLLDRPTFYLAEIYLAGGIAGLVLGFIDGPVHVFNYRRCCNFTIILLRGLLIGSLFGLVFALAHFRIHHLAIDFEIHKSFSHPFLIGAMMSGICYILMRLRFPIWLLEYLWASLVYGLQRWFGLSTLHLSPVLYDHLSFLPLPQIDRHILLNAKQRPILAKQVIKTTQLSPGQYQHGKHALAKLQAQELDELMQNGQFVDLAQLNGCWLPRLVGVPANANSILLSVSEIGRYLQAAHIAHYAYHRLQHLAQAQNTVNALCNSLVTDSSPLAYALHMKLTLWHQTIKRMRQKNQAQIQQEIPNPFRAGEPLTPEEGHEVFKGRAKLIIKLEKLLSDKRQSRSIALLGPRRCGKTSLLKMLPALLPDTLCVFFDLQDNPIDSPSAFFQALAHRVCQQAEKERRMQLPPLPPLPVSSPLQLVAQWLDQINQLAGTQQILLCFDEFERLETLFSGNRRQLLQLMGLFRATIQHRRNLRILISGVASFETLDNIWNDHFINVQEIRIGYLEARTALELLMRPVVGFPPHTIPKAVAVAVIKRTGGQPYLLQLYASYLVQNLNEQSRKQATLDDVLQVEERVLDEATYYFRNTMQNLNPAGKTILEQLAHGEKIKLDKTSKRCLHRHLLITECGQLSIPVLGEWIREYW</sequence>
<dbReference type="SUPFAM" id="SSF52540">
    <property type="entry name" value="P-loop containing nucleoside triphosphate hydrolases"/>
    <property type="match status" value="1"/>
</dbReference>
<evidence type="ECO:0000259" key="2">
    <source>
        <dbReference type="SMART" id="SM00382"/>
    </source>
</evidence>
<dbReference type="SMART" id="SM00382">
    <property type="entry name" value="AAA"/>
    <property type="match status" value="1"/>
</dbReference>
<evidence type="ECO:0000313" key="3">
    <source>
        <dbReference type="EMBL" id="SEH08977.1"/>
    </source>
</evidence>
<reference evidence="3 4" key="1">
    <citation type="submission" date="2016-10" db="EMBL/GenBank/DDBJ databases">
        <authorList>
            <person name="de Groot N.N."/>
        </authorList>
    </citation>
    <scope>NUCLEOTIDE SEQUENCE [LARGE SCALE GENOMIC DNA]</scope>
    <source>
        <strain evidence="3">MBHS1</strain>
    </source>
</reference>
<dbReference type="OrthoDB" id="5621857at2"/>
<dbReference type="EMBL" id="FMSV02000557">
    <property type="protein sequence ID" value="SEH08977.1"/>
    <property type="molecule type" value="Genomic_DNA"/>
</dbReference>
<dbReference type="Gene3D" id="3.40.50.300">
    <property type="entry name" value="P-loop containing nucleotide triphosphate hydrolases"/>
    <property type="match status" value="1"/>
</dbReference>
<dbReference type="InterPro" id="IPR003593">
    <property type="entry name" value="AAA+_ATPase"/>
</dbReference>
<feature type="transmembrane region" description="Helical" evidence="1">
    <location>
        <begin position="203"/>
        <end position="222"/>
    </location>
</feature>
<dbReference type="Proteomes" id="UP000236724">
    <property type="component" value="Unassembled WGS sequence"/>
</dbReference>
<dbReference type="Pfam" id="PF13401">
    <property type="entry name" value="AAA_22"/>
    <property type="match status" value="1"/>
</dbReference>
<evidence type="ECO:0000313" key="4">
    <source>
        <dbReference type="Proteomes" id="UP000236724"/>
    </source>
</evidence>
<keyword evidence="1" id="KW-0812">Transmembrane</keyword>
<keyword evidence="4" id="KW-1185">Reference proteome</keyword>
<dbReference type="GO" id="GO:0016887">
    <property type="term" value="F:ATP hydrolysis activity"/>
    <property type="evidence" value="ECO:0007669"/>
    <property type="project" value="InterPro"/>
</dbReference>
<dbReference type="InterPro" id="IPR049945">
    <property type="entry name" value="AAA_22"/>
</dbReference>
<feature type="domain" description="AAA+ ATPase" evidence="2">
    <location>
        <begin position="533"/>
        <end position="682"/>
    </location>
</feature>
<keyword evidence="1" id="KW-0472">Membrane</keyword>
<feature type="transmembrane region" description="Helical" evidence="1">
    <location>
        <begin position="167"/>
        <end position="191"/>
    </location>
</feature>
<evidence type="ECO:0000256" key="1">
    <source>
        <dbReference type="SAM" id="Phobius"/>
    </source>
</evidence>
<dbReference type="PANTHER" id="PTHR34301:SF8">
    <property type="entry name" value="ATPASE DOMAIN-CONTAINING PROTEIN"/>
    <property type="match status" value="1"/>
</dbReference>
<feature type="transmembrane region" description="Helical" evidence="1">
    <location>
        <begin position="234"/>
        <end position="255"/>
    </location>
</feature>
<feature type="transmembrane region" description="Helical" evidence="1">
    <location>
        <begin position="139"/>
        <end position="160"/>
    </location>
</feature>
<dbReference type="PANTHER" id="PTHR34301">
    <property type="entry name" value="DNA-BINDING PROTEIN-RELATED"/>
    <property type="match status" value="1"/>
</dbReference>